<dbReference type="GO" id="GO:0005289">
    <property type="term" value="F:high-affinity L-arginine transmembrane transporter activity"/>
    <property type="evidence" value="ECO:0007669"/>
    <property type="project" value="TreeGrafter"/>
</dbReference>
<keyword evidence="7" id="KW-0496">Mitochondrion</keyword>
<evidence type="ECO:0000256" key="10">
    <source>
        <dbReference type="RuleBase" id="RU000488"/>
    </source>
</evidence>
<evidence type="ECO:0000256" key="1">
    <source>
        <dbReference type="ARBA" id="ARBA00004225"/>
    </source>
</evidence>
<accession>A0A161MGZ3</accession>
<dbReference type="Pfam" id="PF00153">
    <property type="entry name" value="Mito_carr"/>
    <property type="match status" value="1"/>
</dbReference>
<dbReference type="InterPro" id="IPR050567">
    <property type="entry name" value="Mitochondrial_Carrier"/>
</dbReference>
<dbReference type="SUPFAM" id="SSF103506">
    <property type="entry name" value="Mitochondrial carrier"/>
    <property type="match status" value="1"/>
</dbReference>
<evidence type="ECO:0000256" key="4">
    <source>
        <dbReference type="ARBA" id="ARBA00022692"/>
    </source>
</evidence>
<evidence type="ECO:0000256" key="5">
    <source>
        <dbReference type="ARBA" id="ARBA00022737"/>
    </source>
</evidence>
<evidence type="ECO:0000256" key="3">
    <source>
        <dbReference type="ARBA" id="ARBA00022448"/>
    </source>
</evidence>
<dbReference type="AlphaFoldDB" id="A0A161MGZ3"/>
<dbReference type="InterPro" id="IPR018108">
    <property type="entry name" value="MCP_transmembrane"/>
</dbReference>
<reference evidence="11" key="1">
    <citation type="submission" date="2016-04" db="EMBL/GenBank/DDBJ databases">
        <authorList>
            <person name="Calderon-Fernandez G.M.Sr."/>
        </authorList>
    </citation>
    <scope>NUCLEOTIDE SEQUENCE</scope>
    <source>
        <strain evidence="11">Int1</strain>
        <tissue evidence="11">Integument</tissue>
    </source>
</reference>
<evidence type="ECO:0000256" key="2">
    <source>
        <dbReference type="ARBA" id="ARBA00006375"/>
    </source>
</evidence>
<dbReference type="EMBL" id="GEMB01007132">
    <property type="protein sequence ID" value="JAR96237.1"/>
    <property type="molecule type" value="Transcribed_RNA"/>
</dbReference>
<dbReference type="PANTHER" id="PTHR45624">
    <property type="entry name" value="MITOCHONDRIAL BASIC AMINO ACIDS TRANSPORTER-RELATED"/>
    <property type="match status" value="1"/>
</dbReference>
<feature type="repeat" description="Solcar" evidence="9">
    <location>
        <begin position="15"/>
        <end position="102"/>
    </location>
</feature>
<evidence type="ECO:0000256" key="9">
    <source>
        <dbReference type="PROSITE-ProRule" id="PRU00282"/>
    </source>
</evidence>
<proteinExistence type="inferred from homology"/>
<evidence type="ECO:0000256" key="6">
    <source>
        <dbReference type="ARBA" id="ARBA00022989"/>
    </source>
</evidence>
<protein>
    <submittedName>
        <fullName evidence="11">Solute carrier family 25 member 45 isoform x2</fullName>
    </submittedName>
</protein>
<dbReference type="Gene3D" id="1.50.40.10">
    <property type="entry name" value="Mitochondrial carrier domain"/>
    <property type="match status" value="1"/>
</dbReference>
<dbReference type="GO" id="GO:0031966">
    <property type="term" value="C:mitochondrial membrane"/>
    <property type="evidence" value="ECO:0007669"/>
    <property type="project" value="UniProtKB-SubCell"/>
</dbReference>
<comment type="similarity">
    <text evidence="2 10">Belongs to the mitochondrial carrier (TC 2.A.29) family.</text>
</comment>
<keyword evidence="5" id="KW-0677">Repeat</keyword>
<evidence type="ECO:0000313" key="11">
    <source>
        <dbReference type="EMBL" id="JAR96237.1"/>
    </source>
</evidence>
<dbReference type="PANTHER" id="PTHR45624:SF1">
    <property type="entry name" value="SD08189P"/>
    <property type="match status" value="1"/>
</dbReference>
<organism evidence="11">
    <name type="scientific">Triatoma infestans</name>
    <name type="common">Assassin bug</name>
    <dbReference type="NCBI Taxonomy" id="30076"/>
    <lineage>
        <taxon>Eukaryota</taxon>
        <taxon>Metazoa</taxon>
        <taxon>Ecdysozoa</taxon>
        <taxon>Arthropoda</taxon>
        <taxon>Hexapoda</taxon>
        <taxon>Insecta</taxon>
        <taxon>Pterygota</taxon>
        <taxon>Neoptera</taxon>
        <taxon>Paraneoptera</taxon>
        <taxon>Hemiptera</taxon>
        <taxon>Heteroptera</taxon>
        <taxon>Panheteroptera</taxon>
        <taxon>Cimicomorpha</taxon>
        <taxon>Reduviidae</taxon>
        <taxon>Triatominae</taxon>
        <taxon>Triatoma</taxon>
    </lineage>
</organism>
<comment type="subcellular location">
    <subcellularLocation>
        <location evidence="1">Mitochondrion membrane</location>
        <topology evidence="1">Multi-pass membrane protein</topology>
    </subcellularLocation>
</comment>
<evidence type="ECO:0000256" key="7">
    <source>
        <dbReference type="ARBA" id="ARBA00023128"/>
    </source>
</evidence>
<dbReference type="PROSITE" id="PS50920">
    <property type="entry name" value="SOLCAR"/>
    <property type="match status" value="1"/>
</dbReference>
<evidence type="ECO:0000256" key="8">
    <source>
        <dbReference type="ARBA" id="ARBA00023136"/>
    </source>
</evidence>
<name>A0A161MGZ3_TRIIF</name>
<keyword evidence="6" id="KW-1133">Transmembrane helix</keyword>
<reference evidence="11" key="2">
    <citation type="journal article" date="2017" name="J. Med. Entomol.">
        <title>Transcriptome Analysis of the Triatoma infestans (Hemiptera: Reduviidae) Integument.</title>
        <authorList>
            <person name="Calderon-Fernandez G.M."/>
            <person name="Moriconi D.E."/>
            <person name="Dulbecco A.B."/>
            <person name="Juarez M.P."/>
        </authorList>
    </citation>
    <scope>NUCLEOTIDE SEQUENCE</scope>
    <source>
        <strain evidence="11">Int1</strain>
        <tissue evidence="11">Integument</tissue>
    </source>
</reference>
<keyword evidence="4 9" id="KW-0812">Transmembrane</keyword>
<dbReference type="GO" id="GO:1990575">
    <property type="term" value="P:mitochondrial L-ornithine transmembrane transport"/>
    <property type="evidence" value="ECO:0007669"/>
    <property type="project" value="TreeGrafter"/>
</dbReference>
<keyword evidence="3 10" id="KW-0813">Transport</keyword>
<sequence>MLCMFQGTMAPGQHPKSRYQVIAGGLAGIVSWVIAMPLDVIKSRIQADNLTNPKYKGMYDCFLKSYHEFGPSIFMKGICATTLRAFPTNSITFLVFQYCMDSCEDFFVTVFPENKEKTKSK</sequence>
<dbReference type="InterPro" id="IPR023395">
    <property type="entry name" value="MCP_dom_sf"/>
</dbReference>
<keyword evidence="8 9" id="KW-0472">Membrane</keyword>